<dbReference type="PATRIC" id="fig|55802.8.peg.2588"/>
<gene>
    <name evidence="2" type="ORF">TBCH5v1_2601</name>
</gene>
<dbReference type="STRING" id="55802.TBCH5v1_2601"/>
<dbReference type="Proteomes" id="UP000066042">
    <property type="component" value="Chromosome"/>
</dbReference>
<evidence type="ECO:0000313" key="2">
    <source>
        <dbReference type="EMBL" id="ALM76490.1"/>
    </source>
</evidence>
<protein>
    <submittedName>
        <fullName evidence="2">Uncharacterized protein</fullName>
    </submittedName>
</protein>
<accession>A0A0S1XF84</accession>
<dbReference type="EMBL" id="CP013050">
    <property type="protein sequence ID" value="ALM76490.1"/>
    <property type="molecule type" value="Genomic_DNA"/>
</dbReference>
<dbReference type="AlphaFoldDB" id="A0A0S1XF84"/>
<sequence>MTSRIKRESQKRKKLAQRIAKYFKQKYGIEEDLIDYYALVDTNLTFKENIKNIKRILNKAEKVRKARDELIKQIIEFRDYWQEYGTKSYKIDKSKKAKKVFDLEKSPLKALDKWLRNPNRYDIKGIDTPEKPKQKKRKKKKYKSKNG</sequence>
<evidence type="ECO:0000256" key="1">
    <source>
        <dbReference type="SAM" id="MobiDB-lite"/>
    </source>
</evidence>
<name>A0A0S1XF84_THEBA</name>
<feature type="compositionally biased region" description="Basic and acidic residues" evidence="1">
    <location>
        <begin position="120"/>
        <end position="132"/>
    </location>
</feature>
<feature type="region of interest" description="Disordered" evidence="1">
    <location>
        <begin position="120"/>
        <end position="147"/>
    </location>
</feature>
<dbReference type="RefSeq" id="WP_082585165.1">
    <property type="nucleotide sequence ID" value="NZ_CP013050.1"/>
</dbReference>
<evidence type="ECO:0000313" key="3">
    <source>
        <dbReference type="Proteomes" id="UP000066042"/>
    </source>
</evidence>
<feature type="compositionally biased region" description="Basic residues" evidence="1">
    <location>
        <begin position="133"/>
        <end position="147"/>
    </location>
</feature>
<reference evidence="2 3" key="1">
    <citation type="journal article" date="2016" name="Genome Announc.">
        <title>Complete genome sequence of the hyperthermophilic and piezophilic archaeon Thermococcus barophilus Ch5, capable of growth at the expense of hydrogenogenesis from carbon monoxide and formate.</title>
        <authorList>
            <person name="Oger P."/>
            <person name="Sokolova T.G."/>
            <person name="Kozhevnikova D.A."/>
            <person name="Taranov E.A."/>
            <person name="Vannier P."/>
            <person name="Lee H.S."/>
            <person name="Kwon K.K."/>
            <person name="Kang S.G."/>
            <person name="Lee J.H."/>
            <person name="Bonch-Osmolovskaya E.A."/>
            <person name="Lebedinsky A.V."/>
        </authorList>
    </citation>
    <scope>NUCLEOTIDE SEQUENCE [LARGE SCALE GENOMIC DNA]</scope>
    <source>
        <strain evidence="3">Ch5</strain>
    </source>
</reference>
<proteinExistence type="predicted"/>
<dbReference type="GeneID" id="26137807"/>
<organism evidence="2 3">
    <name type="scientific">Thermococcus barophilus</name>
    <dbReference type="NCBI Taxonomy" id="55802"/>
    <lineage>
        <taxon>Archaea</taxon>
        <taxon>Methanobacteriati</taxon>
        <taxon>Methanobacteriota</taxon>
        <taxon>Thermococci</taxon>
        <taxon>Thermococcales</taxon>
        <taxon>Thermococcaceae</taxon>
        <taxon>Thermococcus</taxon>
    </lineage>
</organism>